<dbReference type="InterPro" id="IPR018490">
    <property type="entry name" value="cNMP-bd_dom_sf"/>
</dbReference>
<proteinExistence type="predicted"/>
<organism evidence="5 6">
    <name type="scientific">Aquibium carbonis</name>
    <dbReference type="NCBI Taxonomy" id="2495581"/>
    <lineage>
        <taxon>Bacteria</taxon>
        <taxon>Pseudomonadati</taxon>
        <taxon>Pseudomonadota</taxon>
        <taxon>Alphaproteobacteria</taxon>
        <taxon>Hyphomicrobiales</taxon>
        <taxon>Phyllobacteriaceae</taxon>
        <taxon>Aquibium</taxon>
    </lineage>
</organism>
<dbReference type="PROSITE" id="PS51063">
    <property type="entry name" value="HTH_CRP_2"/>
    <property type="match status" value="1"/>
</dbReference>
<dbReference type="InterPro" id="IPR036388">
    <property type="entry name" value="WH-like_DNA-bd_sf"/>
</dbReference>
<dbReference type="GO" id="GO:0006355">
    <property type="term" value="P:regulation of DNA-templated transcription"/>
    <property type="evidence" value="ECO:0007669"/>
    <property type="project" value="InterPro"/>
</dbReference>
<dbReference type="Gene3D" id="2.60.120.10">
    <property type="entry name" value="Jelly Rolls"/>
    <property type="match status" value="1"/>
</dbReference>
<evidence type="ECO:0000313" key="6">
    <source>
        <dbReference type="Proteomes" id="UP000278398"/>
    </source>
</evidence>
<comment type="caution">
    <text evidence="5">The sequence shown here is derived from an EMBL/GenBank/DDBJ whole genome shotgun (WGS) entry which is preliminary data.</text>
</comment>
<accession>A0A429Z1E6</accession>
<gene>
    <name evidence="5" type="ORF">EJC49_05080</name>
</gene>
<dbReference type="InterPro" id="IPR012318">
    <property type="entry name" value="HTH_CRP"/>
</dbReference>
<reference evidence="5 6" key="1">
    <citation type="submission" date="2018-12" db="EMBL/GenBank/DDBJ databases">
        <title>Mesorhizobium carbonis sp. nov., isolated from coal mine water.</title>
        <authorList>
            <person name="Xin W."/>
            <person name="Xu Z."/>
            <person name="Xiang F."/>
            <person name="Zhang J."/>
            <person name="Xi L."/>
            <person name="Liu J."/>
        </authorList>
    </citation>
    <scope>NUCLEOTIDE SEQUENCE [LARGE SCALE GENOMIC DNA]</scope>
    <source>
        <strain evidence="5 6">B2.3</strain>
    </source>
</reference>
<keyword evidence="1" id="KW-0805">Transcription regulation</keyword>
<dbReference type="OrthoDB" id="7584044at2"/>
<evidence type="ECO:0000256" key="3">
    <source>
        <dbReference type="ARBA" id="ARBA00023163"/>
    </source>
</evidence>
<dbReference type="RefSeq" id="WP_126698385.1">
    <property type="nucleotide sequence ID" value="NZ_RWKW01000016.1"/>
</dbReference>
<dbReference type="Pfam" id="PF13545">
    <property type="entry name" value="HTH_Crp_2"/>
    <property type="match status" value="1"/>
</dbReference>
<dbReference type="GO" id="GO:0003677">
    <property type="term" value="F:DNA binding"/>
    <property type="evidence" value="ECO:0007669"/>
    <property type="project" value="UniProtKB-KW"/>
</dbReference>
<dbReference type="SMART" id="SM00419">
    <property type="entry name" value="HTH_CRP"/>
    <property type="match status" value="1"/>
</dbReference>
<dbReference type="InterPro" id="IPR014710">
    <property type="entry name" value="RmlC-like_jellyroll"/>
</dbReference>
<keyword evidence="3" id="KW-0804">Transcription</keyword>
<dbReference type="Pfam" id="PF00027">
    <property type="entry name" value="cNMP_binding"/>
    <property type="match status" value="1"/>
</dbReference>
<protein>
    <submittedName>
        <fullName evidence="5">Crp/Fnr family transcriptional regulator</fullName>
    </submittedName>
</protein>
<keyword evidence="6" id="KW-1185">Reference proteome</keyword>
<dbReference type="Proteomes" id="UP000278398">
    <property type="component" value="Unassembled WGS sequence"/>
</dbReference>
<name>A0A429Z1E6_9HYPH</name>
<dbReference type="InterPro" id="IPR036390">
    <property type="entry name" value="WH_DNA-bd_sf"/>
</dbReference>
<evidence type="ECO:0000256" key="1">
    <source>
        <dbReference type="ARBA" id="ARBA00023015"/>
    </source>
</evidence>
<dbReference type="CDD" id="cd00038">
    <property type="entry name" value="CAP_ED"/>
    <property type="match status" value="1"/>
</dbReference>
<dbReference type="AlphaFoldDB" id="A0A429Z1E6"/>
<keyword evidence="2" id="KW-0238">DNA-binding</keyword>
<dbReference type="InterPro" id="IPR000595">
    <property type="entry name" value="cNMP-bd_dom"/>
</dbReference>
<feature type="domain" description="HTH crp-type" evidence="4">
    <location>
        <begin position="149"/>
        <end position="223"/>
    </location>
</feature>
<dbReference type="EMBL" id="RWKW01000016">
    <property type="protein sequence ID" value="RST87454.1"/>
    <property type="molecule type" value="Genomic_DNA"/>
</dbReference>
<dbReference type="SUPFAM" id="SSF46785">
    <property type="entry name" value="Winged helix' DNA-binding domain"/>
    <property type="match status" value="1"/>
</dbReference>
<dbReference type="SUPFAM" id="SSF51206">
    <property type="entry name" value="cAMP-binding domain-like"/>
    <property type="match status" value="1"/>
</dbReference>
<sequence>MDSEIPAPLLAVLERREMLTQPVRAALGSLPWRLQVVGDGREIIPEGFRPTEVCLLLDGMAADMRYLASGDRQITTLHVPGDFVDLHGLFVKVLDHGVLALTDCQIAVVRHEDVRRAMLDDPAIADLVSTMIARGAAIQRTWIVCMGRKDPVRRIGHLVCEMSARVLAPRHGQGHRFEFPITQAELADLAGLSVVHTNRALQELRATGLVAWQGANVVIHNWTSLATFAGFDPTYLGLVQDAG</sequence>
<evidence type="ECO:0000259" key="4">
    <source>
        <dbReference type="PROSITE" id="PS51063"/>
    </source>
</evidence>
<dbReference type="Gene3D" id="1.10.10.10">
    <property type="entry name" value="Winged helix-like DNA-binding domain superfamily/Winged helix DNA-binding domain"/>
    <property type="match status" value="1"/>
</dbReference>
<evidence type="ECO:0000256" key="2">
    <source>
        <dbReference type="ARBA" id="ARBA00023125"/>
    </source>
</evidence>
<evidence type="ECO:0000313" key="5">
    <source>
        <dbReference type="EMBL" id="RST87454.1"/>
    </source>
</evidence>